<feature type="active site" evidence="14">
    <location>
        <position position="279"/>
    </location>
</feature>
<comment type="catalytic activity">
    <reaction evidence="10">
        <text>malonyl-[ACP] + acetyl-CoA + H(+) = 3-oxobutanoyl-[ACP] + CO2 + CoA</text>
        <dbReference type="Rhea" id="RHEA:12080"/>
        <dbReference type="Rhea" id="RHEA-COMP:9623"/>
        <dbReference type="Rhea" id="RHEA-COMP:9625"/>
        <dbReference type="ChEBI" id="CHEBI:15378"/>
        <dbReference type="ChEBI" id="CHEBI:16526"/>
        <dbReference type="ChEBI" id="CHEBI:57287"/>
        <dbReference type="ChEBI" id="CHEBI:57288"/>
        <dbReference type="ChEBI" id="CHEBI:78449"/>
        <dbReference type="ChEBI" id="CHEBI:78450"/>
        <dbReference type="EC" id="2.3.1.180"/>
    </reaction>
    <physiologicalReaction direction="left-to-right" evidence="10">
        <dbReference type="Rhea" id="RHEA:12081"/>
    </physiologicalReaction>
</comment>
<name>A0A4R3MGH4_9FIRM</name>
<comment type="catalytic activity">
    <reaction evidence="13">
        <text>3-methylbutanoyl-CoA + malonyl-[ACP] + H(+) = 5-methyl-3-oxohexanoyl-[ACP] + CO2 + CoA</text>
        <dbReference type="Rhea" id="RHEA:42272"/>
        <dbReference type="Rhea" id="RHEA-COMP:9623"/>
        <dbReference type="Rhea" id="RHEA-COMP:9941"/>
        <dbReference type="ChEBI" id="CHEBI:15378"/>
        <dbReference type="ChEBI" id="CHEBI:16526"/>
        <dbReference type="ChEBI" id="CHEBI:57287"/>
        <dbReference type="ChEBI" id="CHEBI:57345"/>
        <dbReference type="ChEBI" id="CHEBI:78449"/>
        <dbReference type="ChEBI" id="CHEBI:78822"/>
        <dbReference type="EC" id="2.3.1.300"/>
    </reaction>
    <physiologicalReaction direction="left-to-right" evidence="13">
        <dbReference type="Rhea" id="RHEA:42273"/>
    </physiologicalReaction>
</comment>
<dbReference type="NCBIfam" id="NF006829">
    <property type="entry name" value="PRK09352.1"/>
    <property type="match status" value="1"/>
</dbReference>
<feature type="active site" evidence="14">
    <location>
        <position position="249"/>
    </location>
</feature>
<dbReference type="CDD" id="cd00830">
    <property type="entry name" value="KAS_III"/>
    <property type="match status" value="1"/>
</dbReference>
<keyword evidence="18" id="KW-1185">Reference proteome</keyword>
<keyword evidence="9 14" id="KW-0012">Acyltransferase</keyword>
<dbReference type="Proteomes" id="UP000294902">
    <property type="component" value="Unassembled WGS sequence"/>
</dbReference>
<comment type="pathway">
    <text evidence="1 14">Lipid metabolism; fatty acid biosynthesis.</text>
</comment>
<evidence type="ECO:0000256" key="8">
    <source>
        <dbReference type="ARBA" id="ARBA00023268"/>
    </source>
</evidence>
<evidence type="ECO:0000256" key="14">
    <source>
        <dbReference type="HAMAP-Rule" id="MF_01815"/>
    </source>
</evidence>
<evidence type="ECO:0000256" key="4">
    <source>
        <dbReference type="ARBA" id="ARBA00022679"/>
    </source>
</evidence>
<gene>
    <name evidence="14" type="primary">fabH</name>
    <name evidence="17" type="ORF">EDC18_11261</name>
</gene>
<comment type="similarity">
    <text evidence="2 14">Belongs to the thiolase-like superfamily. FabH family.</text>
</comment>
<evidence type="ECO:0000256" key="5">
    <source>
        <dbReference type="ARBA" id="ARBA00022832"/>
    </source>
</evidence>
<comment type="catalytic activity">
    <reaction evidence="12">
        <text>2-methylpropanoyl-CoA + malonyl-[ACP] + H(+) = 4-methyl-3-oxopentanoyl-[ACP] + CO2 + CoA</text>
        <dbReference type="Rhea" id="RHEA:42268"/>
        <dbReference type="Rhea" id="RHEA-COMP:9623"/>
        <dbReference type="Rhea" id="RHEA-COMP:9940"/>
        <dbReference type="ChEBI" id="CHEBI:15378"/>
        <dbReference type="ChEBI" id="CHEBI:16526"/>
        <dbReference type="ChEBI" id="CHEBI:57287"/>
        <dbReference type="ChEBI" id="CHEBI:57338"/>
        <dbReference type="ChEBI" id="CHEBI:78449"/>
        <dbReference type="ChEBI" id="CHEBI:78820"/>
        <dbReference type="EC" id="2.3.1.300"/>
    </reaction>
    <physiologicalReaction direction="left-to-right" evidence="12">
        <dbReference type="Rhea" id="RHEA:42269"/>
    </physiologicalReaction>
</comment>
<evidence type="ECO:0000256" key="1">
    <source>
        <dbReference type="ARBA" id="ARBA00005194"/>
    </source>
</evidence>
<dbReference type="InterPro" id="IPR013751">
    <property type="entry name" value="ACP_syn_III_N"/>
</dbReference>
<dbReference type="Pfam" id="PF08541">
    <property type="entry name" value="ACP_syn_III_C"/>
    <property type="match status" value="1"/>
</dbReference>
<dbReference type="InterPro" id="IPR016039">
    <property type="entry name" value="Thiolase-like"/>
</dbReference>
<dbReference type="GO" id="GO:0006633">
    <property type="term" value="P:fatty acid biosynthetic process"/>
    <property type="evidence" value="ECO:0007669"/>
    <property type="project" value="UniProtKB-UniRule"/>
</dbReference>
<keyword evidence="4 14" id="KW-0808">Transferase</keyword>
<comment type="function">
    <text evidence="14">Catalyzes the condensation reaction of fatty acid synthesis by the addition to an acyl acceptor of two carbons from malonyl-ACP. Catalyzes the first condensation reaction which initiates fatty acid synthesis and may therefore play a role in governing the total rate of fatty acid production. Possesses both acetoacetyl-ACP synthase and acetyl transacylase activities. Its substrate specificity determines the biosynthesis of branched-chain and/or straight-chain of fatty acids.</text>
</comment>
<evidence type="ECO:0000313" key="18">
    <source>
        <dbReference type="Proteomes" id="UP000294902"/>
    </source>
</evidence>
<comment type="subunit">
    <text evidence="14">Homodimer.</text>
</comment>
<dbReference type="NCBIfam" id="TIGR00747">
    <property type="entry name" value="fabH"/>
    <property type="match status" value="1"/>
</dbReference>
<dbReference type="FunFam" id="3.40.47.10:FF:000004">
    <property type="entry name" value="3-oxoacyl-[acyl-carrier-protein] synthase 3"/>
    <property type="match status" value="1"/>
</dbReference>
<dbReference type="RefSeq" id="WP_132253836.1">
    <property type="nucleotide sequence ID" value="NZ_SMAL01000012.1"/>
</dbReference>
<evidence type="ECO:0000256" key="2">
    <source>
        <dbReference type="ARBA" id="ARBA00008642"/>
    </source>
</evidence>
<dbReference type="GO" id="GO:0033818">
    <property type="term" value="F:beta-ketoacyl-acyl-carrier-protein synthase III activity"/>
    <property type="evidence" value="ECO:0007669"/>
    <property type="project" value="UniProtKB-UniRule"/>
</dbReference>
<keyword evidence="5 14" id="KW-0276">Fatty acid metabolism</keyword>
<keyword evidence="14" id="KW-0963">Cytoplasm</keyword>
<evidence type="ECO:0000259" key="15">
    <source>
        <dbReference type="Pfam" id="PF08541"/>
    </source>
</evidence>
<evidence type="ECO:0000313" key="17">
    <source>
        <dbReference type="EMBL" id="TCT12289.1"/>
    </source>
</evidence>
<evidence type="ECO:0000256" key="3">
    <source>
        <dbReference type="ARBA" id="ARBA00022516"/>
    </source>
</evidence>
<dbReference type="InterPro" id="IPR013747">
    <property type="entry name" value="ACP_syn_III_C"/>
</dbReference>
<dbReference type="UniPathway" id="UPA00094"/>
<feature type="domain" description="Beta-ketoacyl-[acyl-carrier-protein] synthase III C-terminal" evidence="15">
    <location>
        <begin position="234"/>
        <end position="322"/>
    </location>
</feature>
<comment type="subcellular location">
    <subcellularLocation>
        <location evidence="14">Cytoplasm</location>
    </subcellularLocation>
</comment>
<evidence type="ECO:0000256" key="12">
    <source>
        <dbReference type="ARBA" id="ARBA00052467"/>
    </source>
</evidence>
<proteinExistence type="inferred from homology"/>
<dbReference type="Pfam" id="PF08545">
    <property type="entry name" value="ACP_syn_III"/>
    <property type="match status" value="1"/>
</dbReference>
<dbReference type="HAMAP" id="MF_01815">
    <property type="entry name" value="FabH"/>
    <property type="match status" value="1"/>
</dbReference>
<keyword evidence="3 14" id="KW-0444">Lipid biosynthesis</keyword>
<reference evidence="17 18" key="1">
    <citation type="submission" date="2019-03" db="EMBL/GenBank/DDBJ databases">
        <title>Genomic Encyclopedia of Type Strains, Phase IV (KMG-IV): sequencing the most valuable type-strain genomes for metagenomic binning, comparative biology and taxonomic classification.</title>
        <authorList>
            <person name="Goeker M."/>
        </authorList>
    </citation>
    <scope>NUCLEOTIDE SEQUENCE [LARGE SCALE GENOMIC DNA]</scope>
    <source>
        <strain evidence="17 18">DSM 24629</strain>
    </source>
</reference>
<dbReference type="GO" id="GO:0004315">
    <property type="term" value="F:3-oxoacyl-[acyl-carrier-protein] synthase activity"/>
    <property type="evidence" value="ECO:0007669"/>
    <property type="project" value="InterPro"/>
</dbReference>
<keyword evidence="7 14" id="KW-0275">Fatty acid biosynthesis</keyword>
<evidence type="ECO:0000256" key="11">
    <source>
        <dbReference type="ARBA" id="ARBA00052407"/>
    </source>
</evidence>
<feature type="domain" description="Beta-ketoacyl-[acyl-carrier-protein] synthase III N-terminal" evidence="16">
    <location>
        <begin position="106"/>
        <end position="183"/>
    </location>
</feature>
<evidence type="ECO:0000256" key="9">
    <source>
        <dbReference type="ARBA" id="ARBA00023315"/>
    </source>
</evidence>
<dbReference type="PANTHER" id="PTHR43091">
    <property type="entry name" value="3-OXOACYL-[ACYL-CARRIER-PROTEIN] SYNTHASE"/>
    <property type="match status" value="1"/>
</dbReference>
<keyword evidence="8 14" id="KW-0511">Multifunctional enzyme</keyword>
<dbReference type="EC" id="2.3.1.180" evidence="14"/>
<dbReference type="GO" id="GO:0005737">
    <property type="term" value="C:cytoplasm"/>
    <property type="evidence" value="ECO:0007669"/>
    <property type="project" value="UniProtKB-SubCell"/>
</dbReference>
<dbReference type="OrthoDB" id="9815506at2"/>
<comment type="caution">
    <text evidence="17">The sequence shown here is derived from an EMBL/GenBank/DDBJ whole genome shotgun (WGS) entry which is preliminary data.</text>
</comment>
<keyword evidence="6 14" id="KW-0443">Lipid metabolism</keyword>
<feature type="region of interest" description="ACP-binding" evidence="14">
    <location>
        <begin position="250"/>
        <end position="254"/>
    </location>
</feature>
<dbReference type="AlphaFoldDB" id="A0A4R3MGH4"/>
<comment type="catalytic activity">
    <reaction evidence="11">
        <text>(2S)-2-methylbutanoyl-CoA + malonyl-[ACP] + H(+) = (4S)-4-methyl-3-oxohexanoyl-[ACP] + CO2 + CoA</text>
        <dbReference type="Rhea" id="RHEA:42276"/>
        <dbReference type="Rhea" id="RHEA-COMP:9623"/>
        <dbReference type="Rhea" id="RHEA-COMP:17148"/>
        <dbReference type="ChEBI" id="CHEBI:15378"/>
        <dbReference type="ChEBI" id="CHEBI:16526"/>
        <dbReference type="ChEBI" id="CHEBI:57287"/>
        <dbReference type="ChEBI" id="CHEBI:78449"/>
        <dbReference type="ChEBI" id="CHEBI:88166"/>
        <dbReference type="ChEBI" id="CHEBI:167462"/>
        <dbReference type="EC" id="2.3.1.300"/>
    </reaction>
    <physiologicalReaction direction="left-to-right" evidence="11">
        <dbReference type="Rhea" id="RHEA:42277"/>
    </physiologicalReaction>
</comment>
<evidence type="ECO:0000256" key="10">
    <source>
        <dbReference type="ARBA" id="ARBA00051096"/>
    </source>
</evidence>
<organism evidence="17 18">
    <name type="scientific">Natranaerovirga pectinivora</name>
    <dbReference type="NCBI Taxonomy" id="682400"/>
    <lineage>
        <taxon>Bacteria</taxon>
        <taxon>Bacillati</taxon>
        <taxon>Bacillota</taxon>
        <taxon>Clostridia</taxon>
        <taxon>Lachnospirales</taxon>
        <taxon>Natranaerovirgaceae</taxon>
        <taxon>Natranaerovirga</taxon>
    </lineage>
</organism>
<evidence type="ECO:0000256" key="6">
    <source>
        <dbReference type="ARBA" id="ARBA00023098"/>
    </source>
</evidence>
<dbReference type="EMBL" id="SMAL01000012">
    <property type="protein sequence ID" value="TCT12289.1"/>
    <property type="molecule type" value="Genomic_DNA"/>
</dbReference>
<dbReference type="PANTHER" id="PTHR43091:SF1">
    <property type="entry name" value="BETA-KETOACYL-[ACYL-CARRIER-PROTEIN] SYNTHASE III, CHLOROPLASTIC"/>
    <property type="match status" value="1"/>
</dbReference>
<feature type="active site" evidence="14">
    <location>
        <position position="112"/>
    </location>
</feature>
<comment type="domain">
    <text evidence="14">The last Arg residue of the ACP-binding site is essential for the weak association between ACP/AcpP and FabH.</text>
</comment>
<evidence type="ECO:0000256" key="13">
    <source>
        <dbReference type="ARBA" id="ARBA00052985"/>
    </source>
</evidence>
<evidence type="ECO:0000259" key="16">
    <source>
        <dbReference type="Pfam" id="PF08545"/>
    </source>
</evidence>
<accession>A0A4R3MGH4</accession>
<protein>
    <recommendedName>
        <fullName evidence="14">Beta-ketoacyl-[acyl-carrier-protein] synthase III</fullName>
        <shortName evidence="14">Beta-ketoacyl-ACP synthase III</shortName>
        <shortName evidence="14">KAS III</shortName>
        <ecNumber evidence="14">2.3.1.180</ecNumber>
    </recommendedName>
    <alternativeName>
        <fullName evidence="14">3-oxoacyl-[acyl-carrier-protein] synthase 3</fullName>
    </alternativeName>
    <alternativeName>
        <fullName evidence="14">3-oxoacyl-[acyl-carrier-protein] synthase III</fullName>
    </alternativeName>
</protein>
<dbReference type="InterPro" id="IPR004655">
    <property type="entry name" value="FabH"/>
</dbReference>
<dbReference type="SUPFAM" id="SSF53901">
    <property type="entry name" value="Thiolase-like"/>
    <property type="match status" value="1"/>
</dbReference>
<sequence length="322" mass="35166">MNHVKIVGTGSCVPDNIVTNHQLSQWVETSDEWIQSRTGIQERRISNGITATEMGAQASLKAIEMAGITPSEIELIIVATMTPDNYLPNAACDIQKLLKAEKAVCFDLNAACSGFVYAYNVATQFIKTGTYKTALIVGTEIMSKLVDWQDRGTCVLFGDGAGAAVLQKSDTEGFVKMEMGSDGTMSDALKCKTKSLNNPFVNKNNESEYISMDGQDVFKFVCSTIPNNILSLFENTNYSINDVSHFVLHQANKRIIQAVAKRLDVGIEKFFMNLEYYGNTSAASVPIALDEINRQKKLKEGDLIVISGFGGGLTWGSALIKI</sequence>
<dbReference type="Gene3D" id="3.40.47.10">
    <property type="match status" value="1"/>
</dbReference>
<evidence type="ECO:0000256" key="7">
    <source>
        <dbReference type="ARBA" id="ARBA00023160"/>
    </source>
</evidence>